<dbReference type="Proteomes" id="UP000007488">
    <property type="component" value="Chromosome"/>
</dbReference>
<dbReference type="AlphaFoldDB" id="F0STX4"/>
<proteinExistence type="predicted"/>
<accession>F0STX4</accession>
<dbReference type="RefSeq" id="WP_013625362.1">
    <property type="nucleotide sequence ID" value="NC_015172.1"/>
</dbReference>
<dbReference type="eggNOG" id="ENOG5031J4X">
    <property type="taxonomic scope" value="Bacteria"/>
</dbReference>
<dbReference type="KEGG" id="sgy:Sgly_2208"/>
<gene>
    <name evidence="1" type="ordered locus">Sgly_2208</name>
</gene>
<dbReference type="HOGENOM" id="CLU_125481_0_0_9"/>
<reference evidence="2" key="2">
    <citation type="submission" date="2011-02" db="EMBL/GenBank/DDBJ databases">
        <title>The complete genome of Syntrophobotulus glycolicus DSM 8271.</title>
        <authorList>
            <person name="Lucas S."/>
            <person name="Copeland A."/>
            <person name="Lapidus A."/>
            <person name="Bruce D."/>
            <person name="Goodwin L."/>
            <person name="Pitluck S."/>
            <person name="Kyrpides N."/>
            <person name="Mavromatis K."/>
            <person name="Pagani I."/>
            <person name="Ivanova N."/>
            <person name="Mikhailova N."/>
            <person name="Chertkov O."/>
            <person name="Held B."/>
            <person name="Detter J.C."/>
            <person name="Tapia R."/>
            <person name="Han C."/>
            <person name="Land M."/>
            <person name="Hauser L."/>
            <person name="Markowitz V."/>
            <person name="Cheng J.-F."/>
            <person name="Hugenholtz P."/>
            <person name="Woyke T."/>
            <person name="Wu D."/>
            <person name="Spring S."/>
            <person name="Schroeder M."/>
            <person name="Brambilla E."/>
            <person name="Klenk H.-P."/>
            <person name="Eisen J.A."/>
        </authorList>
    </citation>
    <scope>NUCLEOTIDE SEQUENCE [LARGE SCALE GENOMIC DNA]</scope>
    <source>
        <strain evidence="2">DSM 8271 / FlGlyR</strain>
    </source>
</reference>
<organism evidence="1 2">
    <name type="scientific">Syntrophobotulus glycolicus (strain DSM 8271 / FlGlyR)</name>
    <dbReference type="NCBI Taxonomy" id="645991"/>
    <lineage>
        <taxon>Bacteria</taxon>
        <taxon>Bacillati</taxon>
        <taxon>Bacillota</taxon>
        <taxon>Clostridia</taxon>
        <taxon>Eubacteriales</taxon>
        <taxon>Desulfitobacteriaceae</taxon>
        <taxon>Syntrophobotulus</taxon>
    </lineage>
</organism>
<name>F0STX4_SYNGF</name>
<protein>
    <submittedName>
        <fullName evidence="1">Uncharacterized protein</fullName>
    </submittedName>
</protein>
<dbReference type="STRING" id="645991.Sgly_2208"/>
<sequence length="170" mass="19319">MSVHDPVNMSSSYSNYSANLLVSALLRYPEIGTMSCVRENQALVIKFIVTDDHNYESLEKKLRQALEIYHKIEGRKMSLFEMNIQGSDPSILVIKRDIASMSQTEMNLLVEMIKMECGKNLVQEESNLPEDDIIFQDEVINHMLAVLRSNGTEKSFTAVREEGKVLVFNG</sequence>
<evidence type="ECO:0000313" key="1">
    <source>
        <dbReference type="EMBL" id="ADY56497.1"/>
    </source>
</evidence>
<keyword evidence="2" id="KW-1185">Reference proteome</keyword>
<evidence type="ECO:0000313" key="2">
    <source>
        <dbReference type="Proteomes" id="UP000007488"/>
    </source>
</evidence>
<dbReference type="EMBL" id="CP002547">
    <property type="protein sequence ID" value="ADY56497.1"/>
    <property type="molecule type" value="Genomic_DNA"/>
</dbReference>
<reference evidence="1 2" key="1">
    <citation type="journal article" date="2011" name="Stand. Genomic Sci.">
        <title>Complete genome sequence of Syntrophobotulus glycolicus type strain (FlGlyR).</title>
        <authorList>
            <person name="Han C."/>
            <person name="Mwirichia R."/>
            <person name="Chertkov O."/>
            <person name="Held B."/>
            <person name="Lapidus A."/>
            <person name="Nolan M."/>
            <person name="Lucas S."/>
            <person name="Hammon N."/>
            <person name="Deshpande S."/>
            <person name="Cheng J.F."/>
            <person name="Tapia R."/>
            <person name="Goodwin L."/>
            <person name="Pitluck S."/>
            <person name="Huntemann M."/>
            <person name="Liolios K."/>
            <person name="Ivanova N."/>
            <person name="Pagani I."/>
            <person name="Mavromatis K."/>
            <person name="Ovchinikova G."/>
            <person name="Pati A."/>
            <person name="Chen A."/>
            <person name="Palaniappan K."/>
            <person name="Land M."/>
            <person name="Hauser L."/>
            <person name="Brambilla E.M."/>
            <person name="Rohde M."/>
            <person name="Spring S."/>
            <person name="Sikorski J."/>
            <person name="Goker M."/>
            <person name="Woyke T."/>
            <person name="Bristow J."/>
            <person name="Eisen J.A."/>
            <person name="Markowitz V."/>
            <person name="Hugenholtz P."/>
            <person name="Kyrpides N.C."/>
            <person name="Klenk H.P."/>
            <person name="Detter J.C."/>
        </authorList>
    </citation>
    <scope>NUCLEOTIDE SEQUENCE [LARGE SCALE GENOMIC DNA]</scope>
    <source>
        <strain evidence="2">DSM 8271 / FlGlyR</strain>
    </source>
</reference>